<comment type="caution">
    <text evidence="2">The sequence shown here is derived from an EMBL/GenBank/DDBJ whole genome shotgun (WGS) entry which is preliminary data.</text>
</comment>
<keyword evidence="3" id="KW-1185">Reference proteome</keyword>
<reference evidence="2 3" key="1">
    <citation type="submission" date="2019-07" db="EMBL/GenBank/DDBJ databases">
        <title>Whole genome shotgun sequence of Acetobacter nitrogenifigens NBRC 105050.</title>
        <authorList>
            <person name="Hosoyama A."/>
            <person name="Uohara A."/>
            <person name="Ohji S."/>
            <person name="Ichikawa N."/>
        </authorList>
    </citation>
    <scope>NUCLEOTIDE SEQUENCE [LARGE SCALE GENOMIC DNA]</scope>
    <source>
        <strain evidence="2 3">NBRC 105050</strain>
    </source>
</reference>
<evidence type="ECO:0000313" key="2">
    <source>
        <dbReference type="EMBL" id="GEN60966.1"/>
    </source>
</evidence>
<dbReference type="STRING" id="1120919.GCA_000429165_02871"/>
<dbReference type="RefSeq" id="WP_161628370.1">
    <property type="nucleotide sequence ID" value="NZ_AUBI01000013.1"/>
</dbReference>
<feature type="domain" description="FecR protein" evidence="1">
    <location>
        <begin position="71"/>
        <end position="158"/>
    </location>
</feature>
<dbReference type="AlphaFoldDB" id="A0A511XDD0"/>
<dbReference type="InterPro" id="IPR006311">
    <property type="entry name" value="TAT_signal"/>
</dbReference>
<dbReference type="PANTHER" id="PTHR30273">
    <property type="entry name" value="PERIPLASMIC SIGNAL SENSOR AND SIGMA FACTOR ACTIVATOR FECR-RELATED"/>
    <property type="match status" value="1"/>
</dbReference>
<name>A0A511XDD0_9PROT</name>
<sequence length="277" mass="29446">MPDNIPSPDALDRTLAEMRRQLGAAKVGKAYERRINRRSFLMRTATAAALAGGGVYVARDNDIDLPGMGADVHTATAQISRIELAASSRITLAPRTAVDIRHEQGVSLVRLRHGTVLFEPGESRLSAAIRVETRMGAVETISAPFQASASSHSLAVSAADTPVAVHGQKGQLVPIPAGCTVAMCPSGMLRTTSLWDDVRAWTGGDLVVESGTLRDIVVGLRPYWDGHIVMSPRAADIPAAGVFSLLQVDRTLGQLGADFPIQISHLPFRTVLLTAIS</sequence>
<evidence type="ECO:0000313" key="3">
    <source>
        <dbReference type="Proteomes" id="UP000321635"/>
    </source>
</evidence>
<dbReference type="EMBL" id="BJYF01000022">
    <property type="protein sequence ID" value="GEN60966.1"/>
    <property type="molecule type" value="Genomic_DNA"/>
</dbReference>
<dbReference type="InterPro" id="IPR012373">
    <property type="entry name" value="Ferrdict_sens_TM"/>
</dbReference>
<organism evidence="2 3">
    <name type="scientific">Acetobacter nitrogenifigens DSM 23921 = NBRC 105050</name>
    <dbReference type="NCBI Taxonomy" id="1120919"/>
    <lineage>
        <taxon>Bacteria</taxon>
        <taxon>Pseudomonadati</taxon>
        <taxon>Pseudomonadota</taxon>
        <taxon>Alphaproteobacteria</taxon>
        <taxon>Acetobacterales</taxon>
        <taxon>Acetobacteraceae</taxon>
        <taxon>Acetobacter</taxon>
    </lineage>
</organism>
<dbReference type="PANTHER" id="PTHR30273:SF2">
    <property type="entry name" value="PROTEIN FECR"/>
    <property type="match status" value="1"/>
</dbReference>
<gene>
    <name evidence="2" type="ORF">ANI02nite_28500</name>
</gene>
<evidence type="ECO:0000259" key="1">
    <source>
        <dbReference type="Pfam" id="PF04773"/>
    </source>
</evidence>
<dbReference type="GO" id="GO:0016989">
    <property type="term" value="F:sigma factor antagonist activity"/>
    <property type="evidence" value="ECO:0007669"/>
    <property type="project" value="TreeGrafter"/>
</dbReference>
<proteinExistence type="predicted"/>
<accession>A0A511XDD0</accession>
<dbReference type="Gene3D" id="2.60.120.1440">
    <property type="match status" value="1"/>
</dbReference>
<dbReference type="Pfam" id="PF04773">
    <property type="entry name" value="FecR"/>
    <property type="match status" value="1"/>
</dbReference>
<protein>
    <recommendedName>
        <fullName evidence="1">FecR protein domain-containing protein</fullName>
    </recommendedName>
</protein>
<dbReference type="Proteomes" id="UP000321635">
    <property type="component" value="Unassembled WGS sequence"/>
</dbReference>
<dbReference type="InterPro" id="IPR006860">
    <property type="entry name" value="FecR"/>
</dbReference>
<dbReference type="PROSITE" id="PS51318">
    <property type="entry name" value="TAT"/>
    <property type="match status" value="1"/>
</dbReference>